<gene>
    <name evidence="2" type="ORF">JOL62DRAFT_609997</name>
</gene>
<evidence type="ECO:0000256" key="1">
    <source>
        <dbReference type="SAM" id="MobiDB-lite"/>
    </source>
</evidence>
<accession>A0ABR1NDW1</accession>
<reference evidence="2 3" key="1">
    <citation type="submission" date="2024-04" db="EMBL/GenBank/DDBJ databases">
        <title>Phyllosticta paracitricarpa is synonymous to the EU quarantine fungus P. citricarpa based on phylogenomic analyses.</title>
        <authorList>
            <consortium name="Lawrence Berkeley National Laboratory"/>
            <person name="Van ingen-buijs V.A."/>
            <person name="Van westerhoven A.C."/>
            <person name="Haridas S."/>
            <person name="Skiadas P."/>
            <person name="Martin F."/>
            <person name="Groenewald J.Z."/>
            <person name="Crous P.W."/>
            <person name="Seidl M.F."/>
        </authorList>
    </citation>
    <scope>NUCLEOTIDE SEQUENCE [LARGE SCALE GENOMIC DNA]</scope>
    <source>
        <strain evidence="2 3">CBS 141358</strain>
    </source>
</reference>
<keyword evidence="3" id="KW-1185">Reference proteome</keyword>
<evidence type="ECO:0000313" key="3">
    <source>
        <dbReference type="Proteomes" id="UP001367316"/>
    </source>
</evidence>
<feature type="region of interest" description="Disordered" evidence="1">
    <location>
        <begin position="482"/>
        <end position="503"/>
    </location>
</feature>
<evidence type="ECO:0000313" key="2">
    <source>
        <dbReference type="EMBL" id="KAK7613367.1"/>
    </source>
</evidence>
<proteinExistence type="predicted"/>
<dbReference type="EMBL" id="JBBPBF010000007">
    <property type="protein sequence ID" value="KAK7613367.1"/>
    <property type="molecule type" value="Genomic_DNA"/>
</dbReference>
<sequence length="1019" mass="115040">MAVLVVDLVALELIGRHSAPPSAHHSAANVQPPQSTMALCFQSFDFTTTAPYPLKPACLGVSEIKFSQRTSARSYALEMFSRAMSSALSASLASTADADDAQPEFHPGGRSLIRKPVLDTHLRSHDVARLYSWPEPSLDGLQIRSSRNTPITAEPSLPYSNNRPEAFPVPAFVDYNTTFNISNLTSLAGIAKVAQVGFPALGTVMSDWKRVIREKLEEVNRSLISSRRPDSLSDSTEMPSELKVLLIRGDLYAAERYLDRFPWRDRHTDMINDAWIQELLEMGHSKSNVAELLMGQVNDSPWIYLDLPPVEYSVIKEDWHNPVTRANIVQNVGSIARKLLSEFKIHPGSFPVNIVGPNEEEEDYIMACLATQLLSTGLLSYLQAHVSPLKPSFLYCDIEQISLMGAHQTETSPMITARPFTLTCMDEMLQRNVPVFEFKPRNSGRYPGHIWGPGCYLTRSPEKVKSSAENDVFMQDAILGTEEADPLQDDNSPGTTSLHDSKSPMRDIYGIRIGGGTIMASTEQSNLYHFYPTASSIYGENSLRPFRQDQRIMIGAFYTIHHACTNDERARYRECDRYPSTLGGHPSSWESTQRQLGLQGGQYVVGQYAHVWNKIPGTTIKKYQLSKPSPFTVPFLEAFWGLQVSFCTRVARRVRMRKLLADVILAYISIRLTLPVEWSGLKQAGVIEVLRGEDDLQERFGRRSGQDTGNLSVAWPVPKKEFRSLRIPRTKESSWAKILADSEDCATFAYITSECLEAEEIQCHGLHTAWQNKTSVLCTAVSPHQSSIGEEDAALDRALQFKDGDRYYIGDPEQYHQLRVDYVWGWNTCKLRFHPSKIGVPIWRRLTQRHLHRRIREKQDDESPARAMCLESCVQELRWLFRHLIPRTAFDFAEDASLDPLQAQEPRNQKRVYRICSRLELDYSQMCAMEDYGTGVSCKSCNPTKTSDDHAHNNLKRMGRWFVHVNEARKLPGVSSFIALSIQRIHGRLAADNDADLPARPLLRPRYGAREVEARDLGG</sequence>
<organism evidence="2 3">
    <name type="scientific">Phyllosticta paracitricarpa</name>
    <dbReference type="NCBI Taxonomy" id="2016321"/>
    <lineage>
        <taxon>Eukaryota</taxon>
        <taxon>Fungi</taxon>
        <taxon>Dikarya</taxon>
        <taxon>Ascomycota</taxon>
        <taxon>Pezizomycotina</taxon>
        <taxon>Dothideomycetes</taxon>
        <taxon>Dothideomycetes incertae sedis</taxon>
        <taxon>Botryosphaeriales</taxon>
        <taxon>Phyllostictaceae</taxon>
        <taxon>Phyllosticta</taxon>
    </lineage>
</organism>
<protein>
    <submittedName>
        <fullName evidence="2">Uncharacterized protein</fullName>
    </submittedName>
</protein>
<feature type="compositionally biased region" description="Polar residues" evidence="1">
    <location>
        <begin position="489"/>
        <end position="498"/>
    </location>
</feature>
<dbReference type="Proteomes" id="UP001367316">
    <property type="component" value="Unassembled WGS sequence"/>
</dbReference>
<comment type="caution">
    <text evidence="2">The sequence shown here is derived from an EMBL/GenBank/DDBJ whole genome shotgun (WGS) entry which is preliminary data.</text>
</comment>
<name>A0ABR1NDW1_9PEZI</name>